<protein>
    <submittedName>
        <fullName evidence="1">Uncharacterized protein</fullName>
    </submittedName>
</protein>
<evidence type="ECO:0000313" key="2">
    <source>
        <dbReference type="Proteomes" id="UP000006054"/>
    </source>
</evidence>
<dbReference type="HOGENOM" id="CLU_1783999_0_0_10"/>
<gene>
    <name evidence="1" type="ordered locus">Fleli_2376</name>
</gene>
<keyword evidence="2" id="KW-1185">Reference proteome</keyword>
<dbReference type="RefSeq" id="WP_014798185.1">
    <property type="nucleotide sequence ID" value="NC_018018.1"/>
</dbReference>
<dbReference type="OrthoDB" id="6969690at2"/>
<proteinExistence type="predicted"/>
<dbReference type="EMBL" id="CP003345">
    <property type="protein sequence ID" value="AFM04748.1"/>
    <property type="molecule type" value="Genomic_DNA"/>
</dbReference>
<dbReference type="Proteomes" id="UP000006054">
    <property type="component" value="Chromosome"/>
</dbReference>
<dbReference type="AlphaFoldDB" id="I4ALB3"/>
<organism evidence="1 2">
    <name type="scientific">Bernardetia litoralis (strain ATCC 23117 / DSM 6794 / NBRC 15988 / NCIMB 1366 / Fx l1 / Sio-4)</name>
    <name type="common">Flexibacter litoralis</name>
    <dbReference type="NCBI Taxonomy" id="880071"/>
    <lineage>
        <taxon>Bacteria</taxon>
        <taxon>Pseudomonadati</taxon>
        <taxon>Bacteroidota</taxon>
        <taxon>Cytophagia</taxon>
        <taxon>Cytophagales</taxon>
        <taxon>Bernardetiaceae</taxon>
        <taxon>Bernardetia</taxon>
    </lineage>
</organism>
<dbReference type="eggNOG" id="ENOG502ZEEF">
    <property type="taxonomic scope" value="Bacteria"/>
</dbReference>
<reference evidence="2" key="1">
    <citation type="submission" date="2012-06" db="EMBL/GenBank/DDBJ databases">
        <title>The complete genome of Flexibacter litoralis DSM 6794.</title>
        <authorList>
            <person name="Lucas S."/>
            <person name="Copeland A."/>
            <person name="Lapidus A."/>
            <person name="Glavina del Rio T."/>
            <person name="Dalin E."/>
            <person name="Tice H."/>
            <person name="Bruce D."/>
            <person name="Goodwin L."/>
            <person name="Pitluck S."/>
            <person name="Peters L."/>
            <person name="Ovchinnikova G."/>
            <person name="Lu M."/>
            <person name="Kyrpides N."/>
            <person name="Mavromatis K."/>
            <person name="Ivanova N."/>
            <person name="Brettin T."/>
            <person name="Detter J.C."/>
            <person name="Han C."/>
            <person name="Larimer F."/>
            <person name="Land M."/>
            <person name="Hauser L."/>
            <person name="Markowitz V."/>
            <person name="Cheng J.-F."/>
            <person name="Hugenholtz P."/>
            <person name="Woyke T."/>
            <person name="Wu D."/>
            <person name="Spring S."/>
            <person name="Lang E."/>
            <person name="Kopitz M."/>
            <person name="Brambilla E."/>
            <person name="Klenk H.-P."/>
            <person name="Eisen J.A."/>
        </authorList>
    </citation>
    <scope>NUCLEOTIDE SEQUENCE [LARGE SCALE GENOMIC DNA]</scope>
    <source>
        <strain evidence="2">ATCC 23117 / DSM 6794 / NBRC 15988 / NCIMB 1366 / Sio-4</strain>
    </source>
</reference>
<accession>I4ALB3</accession>
<sequence length="145" mass="16785">MKKRTETNIDKLKNQRQLNVPEQLSVKKNRILKGAKYWKEKGIPEPLKEIFKNHKIEIDKSIMLSYEQDLLGGSTDEGMILTIDGFFYEFDADLNSDRTELIELYSFINVSERFEINSHKKGVGKTYGALAKEVLKELNDTTIIN</sequence>
<evidence type="ECO:0000313" key="1">
    <source>
        <dbReference type="EMBL" id="AFM04748.1"/>
    </source>
</evidence>
<dbReference type="KEGG" id="fli:Fleli_2376"/>
<name>I4ALB3_BERLS</name>
<dbReference type="STRING" id="880071.Fleli_2376"/>